<evidence type="ECO:0000259" key="2">
    <source>
        <dbReference type="Pfam" id="PF03468"/>
    </source>
</evidence>
<feature type="compositionally biased region" description="Acidic residues" evidence="1">
    <location>
        <begin position="99"/>
        <end position="109"/>
    </location>
</feature>
<dbReference type="Proteomes" id="UP001161247">
    <property type="component" value="Chromosome 4"/>
</dbReference>
<dbReference type="Gene3D" id="3.30.70.2890">
    <property type="entry name" value="XS domain"/>
    <property type="match status" value="2"/>
</dbReference>
<proteinExistence type="predicted"/>
<keyword evidence="4" id="KW-1185">Reference proteome</keyword>
<sequence>MVSAEYSCQICVPPRTKEAVGVEGPVEAAEFRITTTSDNHGSTVQKELSRNRKKFFEDNLIQEDQPVNLLGCISNYHFPNLARNPNSIKMSKRTHSSSEDDSDFSESELDERIDSLYNSLRNGGQEHANGAGCSGKNSMQKRANHLALARYLQDDLAPVPRADDRAEIPLPAVPHAEVVVDPLQSHNPQDRFVYPPMTIVVNLSRKLNCGKFVGHSGRVLHEKYLFEGFNPTKVEPLWDDETGHLGMCIFHFRSGFDGLRDALAFHQAYKNDHHGKQDWEGSVTHNDSLYAWVAQEDDYASTALLGGNFTGVQVSKVSMKSKVSRTPALPLLVECHAYKNDHHGKQDWEGSVTHNDSLYAWVAQEDDYASTRLLGGNFTGV</sequence>
<gene>
    <name evidence="3" type="ORF">OLC1_LOCUS12189</name>
</gene>
<dbReference type="GO" id="GO:0080188">
    <property type="term" value="P:gene silencing by siRNA-directed DNA methylation"/>
    <property type="evidence" value="ECO:0007669"/>
    <property type="project" value="InterPro"/>
</dbReference>
<dbReference type="PANTHER" id="PTHR21596">
    <property type="entry name" value="RIBONUCLEASE P SUBUNIT P38"/>
    <property type="match status" value="1"/>
</dbReference>
<dbReference type="InterPro" id="IPR038588">
    <property type="entry name" value="XS_domain_sf"/>
</dbReference>
<dbReference type="AlphaFoldDB" id="A0AAV1D508"/>
<dbReference type="PANTHER" id="PTHR21596:SF65">
    <property type="entry name" value="PROTEIN INVOLVED IN DE NOVO 2-RELATED"/>
    <property type="match status" value="1"/>
</dbReference>
<evidence type="ECO:0000256" key="1">
    <source>
        <dbReference type="SAM" id="MobiDB-lite"/>
    </source>
</evidence>
<protein>
    <submittedName>
        <fullName evidence="3">OLC1v1001329C1</fullName>
    </submittedName>
</protein>
<dbReference type="EMBL" id="OX459121">
    <property type="protein sequence ID" value="CAI9102934.1"/>
    <property type="molecule type" value="Genomic_DNA"/>
</dbReference>
<dbReference type="InterPro" id="IPR045177">
    <property type="entry name" value="FDM1-5/IDN2"/>
</dbReference>
<feature type="region of interest" description="Disordered" evidence="1">
    <location>
        <begin position="83"/>
        <end position="109"/>
    </location>
</feature>
<dbReference type="Pfam" id="PF03468">
    <property type="entry name" value="XS"/>
    <property type="match status" value="2"/>
</dbReference>
<feature type="domain" description="XS" evidence="2">
    <location>
        <begin position="190"/>
        <end position="300"/>
    </location>
</feature>
<evidence type="ECO:0000313" key="4">
    <source>
        <dbReference type="Proteomes" id="UP001161247"/>
    </source>
</evidence>
<feature type="domain" description="XS" evidence="2">
    <location>
        <begin position="337"/>
        <end position="369"/>
    </location>
</feature>
<reference evidence="3" key="1">
    <citation type="submission" date="2023-03" db="EMBL/GenBank/DDBJ databases">
        <authorList>
            <person name="Julca I."/>
        </authorList>
    </citation>
    <scope>NUCLEOTIDE SEQUENCE</scope>
</reference>
<name>A0AAV1D508_OLDCO</name>
<organism evidence="3 4">
    <name type="scientific">Oldenlandia corymbosa var. corymbosa</name>
    <dbReference type="NCBI Taxonomy" id="529605"/>
    <lineage>
        <taxon>Eukaryota</taxon>
        <taxon>Viridiplantae</taxon>
        <taxon>Streptophyta</taxon>
        <taxon>Embryophyta</taxon>
        <taxon>Tracheophyta</taxon>
        <taxon>Spermatophyta</taxon>
        <taxon>Magnoliopsida</taxon>
        <taxon>eudicotyledons</taxon>
        <taxon>Gunneridae</taxon>
        <taxon>Pentapetalae</taxon>
        <taxon>asterids</taxon>
        <taxon>lamiids</taxon>
        <taxon>Gentianales</taxon>
        <taxon>Rubiaceae</taxon>
        <taxon>Rubioideae</taxon>
        <taxon>Spermacoceae</taxon>
        <taxon>Hedyotis-Oldenlandia complex</taxon>
        <taxon>Oldenlandia</taxon>
    </lineage>
</organism>
<dbReference type="InterPro" id="IPR005380">
    <property type="entry name" value="XS_domain"/>
</dbReference>
<accession>A0AAV1D508</accession>
<evidence type="ECO:0000313" key="3">
    <source>
        <dbReference type="EMBL" id="CAI9102934.1"/>
    </source>
</evidence>